<protein>
    <submittedName>
        <fullName evidence="1">Uncharacterized protein</fullName>
    </submittedName>
</protein>
<gene>
    <name evidence="1" type="ORF">PSS4_v1_530009</name>
</gene>
<dbReference type="AlphaFoldDB" id="A0A0S4U7I0"/>
<dbReference type="PATRIC" id="fig|305.107.peg.2135"/>
<reference evidence="1" key="1">
    <citation type="submission" date="2015-10" db="EMBL/GenBank/DDBJ databases">
        <authorList>
            <person name="Gilbert D.G."/>
        </authorList>
    </citation>
    <scope>NUCLEOTIDE SEQUENCE</scope>
    <source>
        <strain evidence="1">Phyl III-seqv23</strain>
    </source>
</reference>
<proteinExistence type="predicted"/>
<accession>A0A0S4U7I0</accession>
<sequence>MLAKRLFRSGLTLLAVFAVVWMATIAWWQATHRMPTTADIVTSLFLLPLGMVIGYRVIRRALDGTRTNVAAGRELAATTAPVAADSAAAATDPQDTTRHWRATLLGSAFRTAAGADIDTLVKAAQTYSQPDMTDVQGVGSPVFAAPVKGLDIKDLRDKLVQRHPGLEWTDESLRALTLCRDVIDELAAQAAASLPAQAGGEPVRLVVTALLPRDWTPPQQSAADDWLRQQIRPHWPAERVTLEPIAAKGDADALLLLDRATQALNRPNEERALRMVVVADSLIGMRAVEQLTQQSQLYDADQNKHGRLPGEAAAGVLLCSPADPLAQRAKADTPADDEAPAAALVLTRASVARLGAPTADRGQPDTHALASAVRQVLETLAAAPDGANDSNQAKPAADAAPASPPPIAAVVADTGVHPVRTAEVARVVAERFPALDAAEDVLSLGQPCGYLGAAGALLPVALAHQLSRQTGRPVLALTANDIQQRGAIAVVPRLT</sequence>
<dbReference type="EMBL" id="LN899821">
    <property type="protein sequence ID" value="CUV18200.1"/>
    <property type="molecule type" value="Genomic_DNA"/>
</dbReference>
<name>A0A0S4U7I0_RALSL</name>
<evidence type="ECO:0000313" key="1">
    <source>
        <dbReference type="EMBL" id="CUV18200.1"/>
    </source>
</evidence>
<organism evidence="1">
    <name type="scientific">Ralstonia solanacearum</name>
    <name type="common">Pseudomonas solanacearum</name>
    <dbReference type="NCBI Taxonomy" id="305"/>
    <lineage>
        <taxon>Bacteria</taxon>
        <taxon>Pseudomonadati</taxon>
        <taxon>Pseudomonadota</taxon>
        <taxon>Betaproteobacteria</taxon>
        <taxon>Burkholderiales</taxon>
        <taxon>Burkholderiaceae</taxon>
        <taxon>Ralstonia</taxon>
        <taxon>Ralstonia solanacearum species complex</taxon>
    </lineage>
</organism>